<dbReference type="Gene3D" id="1.20.120.450">
    <property type="entry name" value="dinb family like domain"/>
    <property type="match status" value="1"/>
</dbReference>
<dbReference type="Pfam" id="PF12867">
    <property type="entry name" value="DinB_2"/>
    <property type="match status" value="1"/>
</dbReference>
<keyword evidence="7" id="KW-1185">Reference proteome</keyword>
<keyword evidence="1" id="KW-0963">Cytoplasm</keyword>
<evidence type="ECO:0000256" key="4">
    <source>
        <dbReference type="ARBA" id="ARBA00022833"/>
    </source>
</evidence>
<dbReference type="STRING" id="407022.SAMN05661044_05149"/>
<gene>
    <name evidence="6" type="ORF">SAMN05661044_05149</name>
</gene>
<proteinExistence type="inferred from homology"/>
<evidence type="ECO:0000313" key="7">
    <source>
        <dbReference type="Proteomes" id="UP000199421"/>
    </source>
</evidence>
<name>A0A1H7Y7M9_OLID1</name>
<evidence type="ECO:0000256" key="3">
    <source>
        <dbReference type="ARBA" id="ARBA00022801"/>
    </source>
</evidence>
<dbReference type="Proteomes" id="UP000199421">
    <property type="component" value="Unassembled WGS sequence"/>
</dbReference>
<dbReference type="SUPFAM" id="SSF109854">
    <property type="entry name" value="DinB/YfiT-like putative metalloenzymes"/>
    <property type="match status" value="1"/>
</dbReference>
<dbReference type="EMBL" id="FOAF01000012">
    <property type="protein sequence ID" value="SEM42226.1"/>
    <property type="molecule type" value="Genomic_DNA"/>
</dbReference>
<organism evidence="6 7">
    <name type="scientific">Olivibacter domesticus</name>
    <name type="common">Pseudosphingobacterium domesticum</name>
    <dbReference type="NCBI Taxonomy" id="407022"/>
    <lineage>
        <taxon>Bacteria</taxon>
        <taxon>Pseudomonadati</taxon>
        <taxon>Bacteroidota</taxon>
        <taxon>Sphingobacteriia</taxon>
        <taxon>Sphingobacteriales</taxon>
        <taxon>Sphingobacteriaceae</taxon>
        <taxon>Olivibacter</taxon>
    </lineage>
</organism>
<dbReference type="InterPro" id="IPR024775">
    <property type="entry name" value="DinB-like"/>
</dbReference>
<feature type="domain" description="DinB-like" evidence="5">
    <location>
        <begin position="36"/>
        <end position="167"/>
    </location>
</feature>
<dbReference type="OrthoDB" id="9796039at2"/>
<keyword evidence="2" id="KW-0479">Metal-binding</keyword>
<dbReference type="NCBIfam" id="NF009807">
    <property type="entry name" value="PRK13291.1"/>
    <property type="match status" value="1"/>
</dbReference>
<evidence type="ECO:0000259" key="5">
    <source>
        <dbReference type="Pfam" id="PF12867"/>
    </source>
</evidence>
<dbReference type="GO" id="GO:0046872">
    <property type="term" value="F:metal ion binding"/>
    <property type="evidence" value="ECO:0007669"/>
    <property type="project" value="UniProtKB-KW"/>
</dbReference>
<dbReference type="AlphaFoldDB" id="A0A1H7Y7M9"/>
<evidence type="ECO:0000256" key="1">
    <source>
        <dbReference type="ARBA" id="ARBA00022490"/>
    </source>
</evidence>
<dbReference type="InterPro" id="IPR034660">
    <property type="entry name" value="DinB/YfiT-like"/>
</dbReference>
<evidence type="ECO:0000313" key="6">
    <source>
        <dbReference type="EMBL" id="SEM42226.1"/>
    </source>
</evidence>
<keyword evidence="3" id="KW-0378">Hydrolase</keyword>
<protein>
    <submittedName>
        <fullName evidence="6">DinB superfamily protein</fullName>
    </submittedName>
</protein>
<dbReference type="GO" id="GO:0016787">
    <property type="term" value="F:hydrolase activity"/>
    <property type="evidence" value="ECO:0007669"/>
    <property type="project" value="UniProtKB-KW"/>
</dbReference>
<accession>A0A1H7Y7M9</accession>
<dbReference type="InterPro" id="IPR023774">
    <property type="entry name" value="Put_metal_dep_hydrolase_YfiT"/>
</dbReference>
<reference evidence="7" key="1">
    <citation type="submission" date="2016-10" db="EMBL/GenBank/DDBJ databases">
        <authorList>
            <person name="Varghese N."/>
            <person name="Submissions S."/>
        </authorList>
    </citation>
    <scope>NUCLEOTIDE SEQUENCE [LARGE SCALE GENOMIC DNA]</scope>
    <source>
        <strain evidence="7">DSM 18733</strain>
    </source>
</reference>
<dbReference type="HAMAP" id="MF_01256">
    <property type="entry name" value="YfiT_hydrol"/>
    <property type="match status" value="1"/>
</dbReference>
<dbReference type="RefSeq" id="WP_093331550.1">
    <property type="nucleotide sequence ID" value="NZ_FOAF01000012.1"/>
</dbReference>
<keyword evidence="4" id="KW-0862">Zinc</keyword>
<sequence>MHDPLKYPIGQYERPVVITEVDLQQYINIIEMFPSNIAKEVSHLNEEQLNTPYRDGGWTIKQVVHHCADSHMNSIIRFKLALTEDKPTIKPYQEDQWAELPDGKILPISYSLSLLEGLHARWVFLLKSLRPVDLKRTFIHPETKKVYDLDENIGLYAWHCQHHLAHITTLKAKNNWK</sequence>
<evidence type="ECO:0000256" key="2">
    <source>
        <dbReference type="ARBA" id="ARBA00022723"/>
    </source>
</evidence>